<accession>X0WZ32</accession>
<name>X0WZ32_9ZZZZ</name>
<sequence length="36" mass="4264">AAKRCLTDEIEECMINRQKSFNDNISNIEVYDEEEL</sequence>
<protein>
    <submittedName>
        <fullName evidence="1">Uncharacterized protein</fullName>
    </submittedName>
</protein>
<organism evidence="1">
    <name type="scientific">marine sediment metagenome</name>
    <dbReference type="NCBI Taxonomy" id="412755"/>
    <lineage>
        <taxon>unclassified sequences</taxon>
        <taxon>metagenomes</taxon>
        <taxon>ecological metagenomes</taxon>
    </lineage>
</organism>
<dbReference type="EMBL" id="BARS01048873">
    <property type="protein sequence ID" value="GAG28452.1"/>
    <property type="molecule type" value="Genomic_DNA"/>
</dbReference>
<comment type="caution">
    <text evidence="1">The sequence shown here is derived from an EMBL/GenBank/DDBJ whole genome shotgun (WGS) entry which is preliminary data.</text>
</comment>
<proteinExistence type="predicted"/>
<evidence type="ECO:0000313" key="1">
    <source>
        <dbReference type="EMBL" id="GAG28452.1"/>
    </source>
</evidence>
<gene>
    <name evidence="1" type="ORF">S01H1_73167</name>
</gene>
<reference evidence="1" key="1">
    <citation type="journal article" date="2014" name="Front. Microbiol.">
        <title>High frequency of phylogenetically diverse reductive dehalogenase-homologous genes in deep subseafloor sedimentary metagenomes.</title>
        <authorList>
            <person name="Kawai M."/>
            <person name="Futagami T."/>
            <person name="Toyoda A."/>
            <person name="Takaki Y."/>
            <person name="Nishi S."/>
            <person name="Hori S."/>
            <person name="Arai W."/>
            <person name="Tsubouchi T."/>
            <person name="Morono Y."/>
            <person name="Uchiyama I."/>
            <person name="Ito T."/>
            <person name="Fujiyama A."/>
            <person name="Inagaki F."/>
            <person name="Takami H."/>
        </authorList>
    </citation>
    <scope>NUCLEOTIDE SEQUENCE</scope>
    <source>
        <strain evidence="1">Expedition CK06-06</strain>
    </source>
</reference>
<dbReference type="AlphaFoldDB" id="X0WZ32"/>
<feature type="non-terminal residue" evidence="1">
    <location>
        <position position="1"/>
    </location>
</feature>